<feature type="region of interest" description="Disordered" evidence="1">
    <location>
        <begin position="1"/>
        <end position="21"/>
    </location>
</feature>
<dbReference type="EMBL" id="KZ452000">
    <property type="protein sequence ID" value="PKA53073.1"/>
    <property type="molecule type" value="Genomic_DNA"/>
</dbReference>
<accession>A0A2I0ABZ8</accession>
<dbReference type="PANTHER" id="PTHR14614:SF123">
    <property type="entry name" value="OS04G0645500 PROTEIN"/>
    <property type="match status" value="1"/>
</dbReference>
<sequence>MPAGERKPGVKETRHTPLQEAARRAAEMTIRSVEIAGRTLIVHESEETVDPATGRALTGSWLWDSALHLAEWMAATRPGEISGSAVLELGAGAGLPGLAAAALGSRRVVLTDTAPMLPMLRRNVEANGLADRVEVRELRWGSDDQGGFSGEIGSVDVVLMSDLFFDPDEMAGLGRTVRAVWGETTRGWAASELRTSTADCLEALAAEGFRVEELPPERRRLLRSPEDSALFAVFIVYRA</sequence>
<keyword evidence="3" id="KW-1185">Reference proteome</keyword>
<dbReference type="InterPro" id="IPR029063">
    <property type="entry name" value="SAM-dependent_MTases_sf"/>
</dbReference>
<dbReference type="Gene3D" id="3.40.50.150">
    <property type="entry name" value="Vaccinia Virus protein VP39"/>
    <property type="match status" value="1"/>
</dbReference>
<dbReference type="PANTHER" id="PTHR14614">
    <property type="entry name" value="HEPATOCELLULAR CARCINOMA-ASSOCIATED ANTIGEN"/>
    <property type="match status" value="1"/>
</dbReference>
<dbReference type="STRING" id="1088818.A0A2I0ABZ8"/>
<evidence type="ECO:0000313" key="2">
    <source>
        <dbReference type="EMBL" id="PKA53073.1"/>
    </source>
</evidence>
<dbReference type="AlphaFoldDB" id="A0A2I0ABZ8"/>
<name>A0A2I0ABZ8_9ASPA</name>
<proteinExistence type="predicted"/>
<dbReference type="InterPro" id="IPR019410">
    <property type="entry name" value="Methyltransf_16"/>
</dbReference>
<protein>
    <submittedName>
        <fullName evidence="2">Uncharacterized protein</fullName>
    </submittedName>
</protein>
<evidence type="ECO:0000256" key="1">
    <source>
        <dbReference type="SAM" id="MobiDB-lite"/>
    </source>
</evidence>
<dbReference type="OrthoDB" id="413520at2759"/>
<dbReference type="Pfam" id="PF10294">
    <property type="entry name" value="Methyltransf_16"/>
    <property type="match status" value="1"/>
</dbReference>
<dbReference type="Proteomes" id="UP000236161">
    <property type="component" value="Unassembled WGS sequence"/>
</dbReference>
<reference evidence="2 3" key="1">
    <citation type="journal article" date="2017" name="Nature">
        <title>The Apostasia genome and the evolution of orchids.</title>
        <authorList>
            <person name="Zhang G.Q."/>
            <person name="Liu K.W."/>
            <person name="Li Z."/>
            <person name="Lohaus R."/>
            <person name="Hsiao Y.Y."/>
            <person name="Niu S.C."/>
            <person name="Wang J.Y."/>
            <person name="Lin Y.C."/>
            <person name="Xu Q."/>
            <person name="Chen L.J."/>
            <person name="Yoshida K."/>
            <person name="Fujiwara S."/>
            <person name="Wang Z.W."/>
            <person name="Zhang Y.Q."/>
            <person name="Mitsuda N."/>
            <person name="Wang M."/>
            <person name="Liu G.H."/>
            <person name="Pecoraro L."/>
            <person name="Huang H.X."/>
            <person name="Xiao X.J."/>
            <person name="Lin M."/>
            <person name="Wu X.Y."/>
            <person name="Wu W.L."/>
            <person name="Chen Y.Y."/>
            <person name="Chang S.B."/>
            <person name="Sakamoto S."/>
            <person name="Ohme-Takagi M."/>
            <person name="Yagi M."/>
            <person name="Zeng S.J."/>
            <person name="Shen C.Y."/>
            <person name="Yeh C.M."/>
            <person name="Luo Y.B."/>
            <person name="Tsai W.C."/>
            <person name="Van de Peer Y."/>
            <person name="Liu Z.J."/>
        </authorList>
    </citation>
    <scope>NUCLEOTIDE SEQUENCE [LARGE SCALE GENOMIC DNA]</scope>
    <source>
        <strain evidence="3">cv. Shenzhen</strain>
        <tissue evidence="2">Stem</tissue>
    </source>
</reference>
<dbReference type="SUPFAM" id="SSF53335">
    <property type="entry name" value="S-adenosyl-L-methionine-dependent methyltransferases"/>
    <property type="match status" value="1"/>
</dbReference>
<organism evidence="2 3">
    <name type="scientific">Apostasia shenzhenica</name>
    <dbReference type="NCBI Taxonomy" id="1088818"/>
    <lineage>
        <taxon>Eukaryota</taxon>
        <taxon>Viridiplantae</taxon>
        <taxon>Streptophyta</taxon>
        <taxon>Embryophyta</taxon>
        <taxon>Tracheophyta</taxon>
        <taxon>Spermatophyta</taxon>
        <taxon>Magnoliopsida</taxon>
        <taxon>Liliopsida</taxon>
        <taxon>Asparagales</taxon>
        <taxon>Orchidaceae</taxon>
        <taxon>Apostasioideae</taxon>
        <taxon>Apostasia</taxon>
    </lineage>
</organism>
<evidence type="ECO:0000313" key="3">
    <source>
        <dbReference type="Proteomes" id="UP000236161"/>
    </source>
</evidence>
<gene>
    <name evidence="2" type="ORF">AXF42_Ash018981</name>
</gene>